<sequence length="127" mass="14985">MFAEIDSSITDRWYRLGTRIRCALEPNEPRLVEQYLGEARYLAAWEPVPAWRLFEKCFGLLLDSSRDIALPWHWRVLCLDHAYLPLRELQRLATSTAQRQRLCLLARRMAQQEMAPSLRLQEGIEND</sequence>
<dbReference type="AlphaFoldDB" id="A0A5R9AIE0"/>
<proteinExistence type="predicted"/>
<protein>
    <submittedName>
        <fullName evidence="1">FagA protein</fullName>
    </submittedName>
</protein>
<dbReference type="EMBL" id="VASG01000001">
    <property type="protein sequence ID" value="TLP77944.1"/>
    <property type="molecule type" value="Genomic_DNA"/>
</dbReference>
<evidence type="ECO:0000313" key="2">
    <source>
        <dbReference type="Proteomes" id="UP000307510"/>
    </source>
</evidence>
<name>A0A5R9AIE0_PSENT</name>
<evidence type="ECO:0000313" key="1">
    <source>
        <dbReference type="EMBL" id="TLP77944.1"/>
    </source>
</evidence>
<dbReference type="RefSeq" id="WP_045209578.1">
    <property type="nucleotide sequence ID" value="NZ_VASG01000001.1"/>
</dbReference>
<comment type="caution">
    <text evidence="1">The sequence shown here is derived from an EMBL/GenBank/DDBJ whole genome shotgun (WGS) entry which is preliminary data.</text>
</comment>
<organism evidence="1 2">
    <name type="scientific">Pseudomonas nitroreducens</name>
    <dbReference type="NCBI Taxonomy" id="46680"/>
    <lineage>
        <taxon>Bacteria</taxon>
        <taxon>Pseudomonadati</taxon>
        <taxon>Pseudomonadota</taxon>
        <taxon>Gammaproteobacteria</taxon>
        <taxon>Pseudomonadales</taxon>
        <taxon>Pseudomonadaceae</taxon>
        <taxon>Pseudomonas</taxon>
    </lineage>
</organism>
<dbReference type="Proteomes" id="UP000307510">
    <property type="component" value="Unassembled WGS sequence"/>
</dbReference>
<reference evidence="1 2" key="1">
    <citation type="submission" date="2019-05" db="EMBL/GenBank/DDBJ databases">
        <authorList>
            <person name="Moore K."/>
            <person name="O'Neill P."/>
            <person name="Farbos A."/>
            <person name="Studholme D.J."/>
        </authorList>
    </citation>
    <scope>NUCLEOTIDE SEQUENCE [LARGE SCALE GENOMIC DNA]</scope>
    <source>
        <strain evidence="1 2">DSM 9128</strain>
    </source>
</reference>
<reference evidence="2" key="2">
    <citation type="submission" date="2019-06" db="EMBL/GenBank/DDBJ databases">
        <title>AzeR, a transcriptional regulator that responds to azelaic acid in Pseudomonas nitroreducens.</title>
        <authorList>
            <person name="Bez C."/>
            <person name="Javvadi S.G."/>
            <person name="Bertani I."/>
            <person name="Devescovi G."/>
            <person name="Studholme D.J."/>
            <person name="Geller A."/>
            <person name="Levy A."/>
            <person name="Venturi V."/>
        </authorList>
    </citation>
    <scope>NUCLEOTIDE SEQUENCE [LARGE SCALE GENOMIC DNA]</scope>
    <source>
        <strain evidence="2">DSM 9128</strain>
    </source>
</reference>
<gene>
    <name evidence="1" type="ORF">FEA48_01760</name>
</gene>
<accession>A0A5R9AIE0</accession>